<name>A0A6A9URH3_9ACTN</name>
<feature type="transmembrane region" description="Helical" evidence="1">
    <location>
        <begin position="195"/>
        <end position="216"/>
    </location>
</feature>
<feature type="transmembrane region" description="Helical" evidence="1">
    <location>
        <begin position="76"/>
        <end position="106"/>
    </location>
</feature>
<dbReference type="Pfam" id="PF13687">
    <property type="entry name" value="DUF4153"/>
    <property type="match status" value="1"/>
</dbReference>
<protein>
    <submittedName>
        <fullName evidence="2">DUF4173 domain-containing protein</fullName>
    </submittedName>
</protein>
<feature type="transmembrane region" description="Helical" evidence="1">
    <location>
        <begin position="279"/>
        <end position="298"/>
    </location>
</feature>
<evidence type="ECO:0000313" key="2">
    <source>
        <dbReference type="EMBL" id="MVA75343.1"/>
    </source>
</evidence>
<dbReference type="InterPro" id="IPR025291">
    <property type="entry name" value="DUF4153"/>
</dbReference>
<keyword evidence="1" id="KW-0472">Membrane</keyword>
<feature type="transmembrane region" description="Helical" evidence="1">
    <location>
        <begin position="236"/>
        <end position="259"/>
    </location>
</feature>
<proteinExistence type="predicted"/>
<organism evidence="2 3">
    <name type="scientific">Auraticoccus cholistanensis</name>
    <dbReference type="NCBI Taxonomy" id="2656650"/>
    <lineage>
        <taxon>Bacteria</taxon>
        <taxon>Bacillati</taxon>
        <taxon>Actinomycetota</taxon>
        <taxon>Actinomycetes</taxon>
        <taxon>Propionibacteriales</taxon>
        <taxon>Propionibacteriaceae</taxon>
        <taxon>Auraticoccus</taxon>
    </lineage>
</organism>
<keyword evidence="3" id="KW-1185">Reference proteome</keyword>
<feature type="transmembrane region" description="Helical" evidence="1">
    <location>
        <begin position="158"/>
        <end position="175"/>
    </location>
</feature>
<comment type="caution">
    <text evidence="2">The sequence shown here is derived from an EMBL/GenBank/DDBJ whole genome shotgun (WGS) entry which is preliminary data.</text>
</comment>
<keyword evidence="1" id="KW-1133">Transmembrane helix</keyword>
<feature type="transmembrane region" description="Helical" evidence="1">
    <location>
        <begin position="46"/>
        <end position="64"/>
    </location>
</feature>
<feature type="transmembrane region" description="Helical" evidence="1">
    <location>
        <begin position="118"/>
        <end position="137"/>
    </location>
</feature>
<accession>A0A6A9URH3</accession>
<gene>
    <name evidence="2" type="ORF">GC722_04765</name>
</gene>
<dbReference type="AlphaFoldDB" id="A0A6A9URH3"/>
<dbReference type="Proteomes" id="UP000435304">
    <property type="component" value="Unassembled WGS sequence"/>
</dbReference>
<dbReference type="RefSeq" id="WP_156608397.1">
    <property type="nucleotide sequence ID" value="NZ_WPCU01000004.1"/>
</dbReference>
<evidence type="ECO:0000313" key="3">
    <source>
        <dbReference type="Proteomes" id="UP000435304"/>
    </source>
</evidence>
<feature type="transmembrane region" description="Helical" evidence="1">
    <location>
        <begin position="348"/>
        <end position="368"/>
    </location>
</feature>
<dbReference type="EMBL" id="WPCU01000004">
    <property type="protein sequence ID" value="MVA75343.1"/>
    <property type="molecule type" value="Genomic_DNA"/>
</dbReference>
<feature type="transmembrane region" description="Helical" evidence="1">
    <location>
        <begin position="310"/>
        <end position="328"/>
    </location>
</feature>
<sequence>MGSPVDALFGSFWPDPRPGQQHRGLALAALLPAVVAATTAPGAGVGVAATVVAGLVLALVVVAHRPRARRGDLSTAALAGLMVLTGVLTSSSWAVLLCWAAAIALVPLTSTRARSTGAALAAVAALAIAWVRGLPWLARSLGAGRQDPATLGRTVRTAVVAAGLVAVFTGLLASADDVFASWVLGLVPDLDRLPLRLLVLGAVLLLTWSLLTVVVLPPDVGVLRARPRPPLRRSEWGVPVGSVVVVLAVFLAAQASALFGGEAYLRAHGTSHAEHVHQGFGQLVAATCLVLVVVATTVRRAARATPADRRWLRGLLCTLCLLALAVAASALHRMALYEAAFGASRLRLLVATFEVWVAVVLLLAATVCVRLRGSWVPRIAVWLGCVMLLALTAAGPDRVVAERNVARHAATGTLDARYLGTLTAEAVPALDRLPEPLRSCTLRRLDLAPDPAGWDLPTGRALELLRHRPVDRGLDCRLSGR</sequence>
<keyword evidence="1" id="KW-0812">Transmembrane</keyword>
<reference evidence="2 3" key="1">
    <citation type="submission" date="2019-12" db="EMBL/GenBank/DDBJ databases">
        <title>Auraticoccus cholistani sp. nov., an actinomycete isolated from soil of Cholistan desert.</title>
        <authorList>
            <person name="Cheema M.T."/>
        </authorList>
    </citation>
    <scope>NUCLEOTIDE SEQUENCE [LARGE SCALE GENOMIC DNA]</scope>
    <source>
        <strain evidence="2 3">F435</strain>
    </source>
</reference>
<feature type="transmembrane region" description="Helical" evidence="1">
    <location>
        <begin position="375"/>
        <end position="394"/>
    </location>
</feature>
<evidence type="ECO:0000256" key="1">
    <source>
        <dbReference type="SAM" id="Phobius"/>
    </source>
</evidence>